<protein>
    <submittedName>
        <fullName evidence="4">Carbamoyltransferase</fullName>
    </submittedName>
</protein>
<dbReference type="PANTHER" id="PTHR34847">
    <property type="entry name" value="NODULATION PROTEIN U"/>
    <property type="match status" value="1"/>
</dbReference>
<dbReference type="InterPro" id="IPR043129">
    <property type="entry name" value="ATPase_NBD"/>
</dbReference>
<sequence length="611" mass="68526">MKRVLGISAFYHDSAAALIEDGELVAAAQEERFSRKKHDASFPARAVEYCLNEARCDINAIDHVVFYDKPFLKFERLLETYLATVPRGFRSFKMAMPIWIKEKLFQKRLLRQRFGEIGGSKQWAGSLLFTEHHLAHAASAFYPSPFASAAVLTMDGVGEWCTTSIGHGRNHELELLNELHFPHSLGLLYSAFTYYTGFKVNSGEYKLMGLAPYGRPRFAQTILEHLIDLKEDGSFRLDQRYFDYCTGLTMTSPAFHRLFGGEPRKPESPLTQREMDLAASIQAVTEEVVFRLARFAKQQTGERHLCLAGGVALNCVANGKLLKKGIFDDIWIQPAAGDAGGALGAAFAVWHGYLGNSRDPNADDSMAGAFLGPSFSQSEIEQRLAAAGATFEVLPEQEVLTRTVDALVEDKAVGWMRGRMEFGPRALGARSILGDPRSPTMQKMLNLKVKYRESFRPFAPSVRREDLADWFDIDTDSPYMLLVADVLEKRRIHANHPVEGLFGIDLLNVPRSEIPAVTHVDYSARVQTVHQETNPSYWELLTAFKARTGCPILVNTSFNVRGEPVVCTPEDAFRCFMGTEIERLVVGNCFLLKEAQAPSLRRDYKDKFELD</sequence>
<dbReference type="Gene3D" id="3.30.420.40">
    <property type="match status" value="2"/>
</dbReference>
<feature type="domain" description="Carbamoyltransferase C-terminal" evidence="3">
    <location>
        <begin position="405"/>
        <end position="592"/>
    </location>
</feature>
<feature type="domain" description="Carbamoyltransferase" evidence="2">
    <location>
        <begin position="3"/>
        <end position="346"/>
    </location>
</feature>
<dbReference type="InterPro" id="IPR038152">
    <property type="entry name" value="Carbam_trans_C_sf"/>
</dbReference>
<evidence type="ECO:0000256" key="1">
    <source>
        <dbReference type="ARBA" id="ARBA00006129"/>
    </source>
</evidence>
<comment type="similarity">
    <text evidence="1">Belongs to the NodU/CmcH family.</text>
</comment>
<dbReference type="Pfam" id="PF02543">
    <property type="entry name" value="Carbam_trans_N"/>
    <property type="match status" value="1"/>
</dbReference>
<dbReference type="InterPro" id="IPR031730">
    <property type="entry name" value="Carbam_trans_C"/>
</dbReference>
<dbReference type="Proteomes" id="UP001235547">
    <property type="component" value="Chromosome 2"/>
</dbReference>
<evidence type="ECO:0000313" key="5">
    <source>
        <dbReference type="Proteomes" id="UP001235547"/>
    </source>
</evidence>
<accession>A0ABY8CW77</accession>
<dbReference type="InterPro" id="IPR003696">
    <property type="entry name" value="Carbtransf_dom"/>
</dbReference>
<dbReference type="CDD" id="cd24098">
    <property type="entry name" value="ASKHA_NBD_TobZ_N"/>
    <property type="match status" value="1"/>
</dbReference>
<organism evidence="4 5">
    <name type="scientific">Sinorhizobium numidicum</name>
    <dbReference type="NCBI Taxonomy" id="680248"/>
    <lineage>
        <taxon>Bacteria</taxon>
        <taxon>Pseudomonadati</taxon>
        <taxon>Pseudomonadota</taxon>
        <taxon>Alphaproteobacteria</taxon>
        <taxon>Hyphomicrobiales</taxon>
        <taxon>Rhizobiaceae</taxon>
        <taxon>Sinorhizobium/Ensifer group</taxon>
        <taxon>Sinorhizobium</taxon>
    </lineage>
</organism>
<dbReference type="RefSeq" id="WP_280732350.1">
    <property type="nucleotide sequence ID" value="NZ_CP120367.1"/>
</dbReference>
<name>A0ABY8CW77_9HYPH</name>
<reference evidence="4 5" key="1">
    <citation type="submission" date="2023-03" db="EMBL/GenBank/DDBJ databases">
        <authorList>
            <person name="Kaur S."/>
            <person name="Espinosa-Saiz D."/>
            <person name="Velazquez E."/>
            <person name="Menendez E."/>
            <person name="diCenzo G.C."/>
        </authorList>
    </citation>
    <scope>NUCLEOTIDE SEQUENCE [LARGE SCALE GENOMIC DNA]</scope>
    <source>
        <strain evidence="4 5">LMG 27395</strain>
    </source>
</reference>
<dbReference type="Pfam" id="PF16861">
    <property type="entry name" value="Carbam_trans_C"/>
    <property type="match status" value="1"/>
</dbReference>
<evidence type="ECO:0000259" key="3">
    <source>
        <dbReference type="Pfam" id="PF16861"/>
    </source>
</evidence>
<evidence type="ECO:0000313" key="4">
    <source>
        <dbReference type="EMBL" id="WEX81595.1"/>
    </source>
</evidence>
<proteinExistence type="inferred from homology"/>
<gene>
    <name evidence="4" type="ORF">PYH38_001032</name>
</gene>
<evidence type="ECO:0000259" key="2">
    <source>
        <dbReference type="Pfam" id="PF02543"/>
    </source>
</evidence>
<dbReference type="PANTHER" id="PTHR34847:SF1">
    <property type="entry name" value="NODULATION PROTEIN U"/>
    <property type="match status" value="1"/>
</dbReference>
<dbReference type="Gene3D" id="3.90.870.20">
    <property type="entry name" value="Carbamoyltransferase, C-terminal domain"/>
    <property type="match status" value="1"/>
</dbReference>
<dbReference type="SUPFAM" id="SSF53067">
    <property type="entry name" value="Actin-like ATPase domain"/>
    <property type="match status" value="1"/>
</dbReference>
<dbReference type="EMBL" id="CP120370">
    <property type="protein sequence ID" value="WEX81595.1"/>
    <property type="molecule type" value="Genomic_DNA"/>
</dbReference>
<dbReference type="InterPro" id="IPR051338">
    <property type="entry name" value="NodU/CmcH_Carbamoyltrnsfr"/>
</dbReference>
<keyword evidence="5" id="KW-1185">Reference proteome</keyword>